<feature type="non-terminal residue" evidence="1">
    <location>
        <position position="245"/>
    </location>
</feature>
<proteinExistence type="predicted"/>
<sequence length="245" mass="27576">QILNRVRDVDASDSEAVKEALNAFFQNLLKYKDIDCNRWLRALLNVINRYCGTHRPTIESYLTHFLTSNNFFNVIEAAKCAHAVQQPIQPQLILAVILQALSAPGSEDSANVTAIKIQALRTLDALQFQELLVRECFALHDHASARAMCVLRALEACRTSGSLKVPPPTQYCLQLYSDLVNSPQREVSKFCSQALMDIRLHLHCSPASLSFSLGEQSQKQKDKEEGRKRVSERNRVVLEKLLGID</sequence>
<organism evidence="1 2">
    <name type="scientific">Operophtera brumata</name>
    <name type="common">Winter moth</name>
    <name type="synonym">Phalaena brumata</name>
    <dbReference type="NCBI Taxonomy" id="104452"/>
    <lineage>
        <taxon>Eukaryota</taxon>
        <taxon>Metazoa</taxon>
        <taxon>Ecdysozoa</taxon>
        <taxon>Arthropoda</taxon>
        <taxon>Hexapoda</taxon>
        <taxon>Insecta</taxon>
        <taxon>Pterygota</taxon>
        <taxon>Neoptera</taxon>
        <taxon>Endopterygota</taxon>
        <taxon>Lepidoptera</taxon>
        <taxon>Glossata</taxon>
        <taxon>Ditrysia</taxon>
        <taxon>Geometroidea</taxon>
        <taxon>Geometridae</taxon>
        <taxon>Larentiinae</taxon>
        <taxon>Operophtera</taxon>
    </lineage>
</organism>
<reference evidence="1 2" key="1">
    <citation type="journal article" date="2015" name="Genome Biol. Evol.">
        <title>The genome of winter moth (Operophtera brumata) provides a genomic perspective on sexual dimorphism and phenology.</title>
        <authorList>
            <person name="Derks M.F."/>
            <person name="Smit S."/>
            <person name="Salis L."/>
            <person name="Schijlen E."/>
            <person name="Bossers A."/>
            <person name="Mateman C."/>
            <person name="Pijl A.S."/>
            <person name="de Ridder D."/>
            <person name="Groenen M.A."/>
            <person name="Visser M.E."/>
            <person name="Megens H.J."/>
        </authorList>
    </citation>
    <scope>NUCLEOTIDE SEQUENCE [LARGE SCALE GENOMIC DNA]</scope>
    <source>
        <strain evidence="1">WM2013NL</strain>
        <tissue evidence="1">Head and thorax</tissue>
    </source>
</reference>
<feature type="non-terminal residue" evidence="1">
    <location>
        <position position="1"/>
    </location>
</feature>
<keyword evidence="2" id="KW-1185">Reference proteome</keyword>
<protein>
    <submittedName>
        <fullName evidence="1">Proline-, glutamic acid-and leucine-rich protein 1</fullName>
    </submittedName>
</protein>
<dbReference type="Proteomes" id="UP000037510">
    <property type="component" value="Unassembled WGS sequence"/>
</dbReference>
<dbReference type="EMBL" id="JTDY01009132">
    <property type="protein sequence ID" value="KOB64067.1"/>
    <property type="molecule type" value="Genomic_DNA"/>
</dbReference>
<evidence type="ECO:0000313" key="2">
    <source>
        <dbReference type="Proteomes" id="UP000037510"/>
    </source>
</evidence>
<evidence type="ECO:0000313" key="1">
    <source>
        <dbReference type="EMBL" id="KOB64067.1"/>
    </source>
</evidence>
<comment type="caution">
    <text evidence="1">The sequence shown here is derived from an EMBL/GenBank/DDBJ whole genome shotgun (WGS) entry which is preliminary data.</text>
</comment>
<name>A0A0L7KL61_OPEBR</name>
<dbReference type="SUPFAM" id="SSF48371">
    <property type="entry name" value="ARM repeat"/>
    <property type="match status" value="1"/>
</dbReference>
<gene>
    <name evidence="1" type="ORF">OBRU01_24610</name>
</gene>
<accession>A0A0L7KL61</accession>
<dbReference type="AlphaFoldDB" id="A0A0L7KL61"/>
<dbReference type="InterPro" id="IPR016024">
    <property type="entry name" value="ARM-type_fold"/>
</dbReference>